<evidence type="ECO:0000313" key="8">
    <source>
        <dbReference type="EMBL" id="KAK3108385.1"/>
    </source>
</evidence>
<accession>A0AA89C6I3</accession>
<dbReference type="SUPFAM" id="SSF57850">
    <property type="entry name" value="RING/U-box"/>
    <property type="match status" value="1"/>
</dbReference>
<dbReference type="GO" id="GO:0008270">
    <property type="term" value="F:zinc ion binding"/>
    <property type="evidence" value="ECO:0007669"/>
    <property type="project" value="UniProtKB-KW"/>
</dbReference>
<dbReference type="Pfam" id="PF00097">
    <property type="entry name" value="zf-C3HC4"/>
    <property type="match status" value="1"/>
</dbReference>
<dbReference type="PROSITE" id="PS50089">
    <property type="entry name" value="ZF_RING_2"/>
    <property type="match status" value="1"/>
</dbReference>
<dbReference type="PROSITE" id="PS50119">
    <property type="entry name" value="ZF_BBOX"/>
    <property type="match status" value="2"/>
</dbReference>
<dbReference type="Gene3D" id="3.30.160.60">
    <property type="entry name" value="Classic Zinc Finger"/>
    <property type="match status" value="1"/>
</dbReference>
<evidence type="ECO:0000256" key="1">
    <source>
        <dbReference type="ARBA" id="ARBA00022723"/>
    </source>
</evidence>
<reference evidence="8" key="1">
    <citation type="submission" date="2019-08" db="EMBL/GenBank/DDBJ databases">
        <title>The improved chromosome-level genome for the pearl oyster Pinctada fucata martensii using PacBio sequencing and Hi-C.</title>
        <authorList>
            <person name="Zheng Z."/>
        </authorList>
    </citation>
    <scope>NUCLEOTIDE SEQUENCE</scope>
    <source>
        <strain evidence="8">ZZ-2019</strain>
        <tissue evidence="8">Adductor muscle</tissue>
    </source>
</reference>
<keyword evidence="1" id="KW-0479">Metal-binding</keyword>
<dbReference type="AlphaFoldDB" id="A0AA89C6I3"/>
<evidence type="ECO:0000256" key="3">
    <source>
        <dbReference type="ARBA" id="ARBA00022833"/>
    </source>
</evidence>
<dbReference type="PANTHER" id="PTHR25462">
    <property type="entry name" value="BONUS, ISOFORM C-RELATED"/>
    <property type="match status" value="1"/>
</dbReference>
<comment type="caution">
    <text evidence="8">The sequence shown here is derived from an EMBL/GenBank/DDBJ whole genome shotgun (WGS) entry which is preliminary data.</text>
</comment>
<feature type="domain" description="RING-type" evidence="6">
    <location>
        <begin position="14"/>
        <end position="59"/>
    </location>
</feature>
<dbReference type="GO" id="GO:0061630">
    <property type="term" value="F:ubiquitin protein ligase activity"/>
    <property type="evidence" value="ECO:0007669"/>
    <property type="project" value="TreeGrafter"/>
</dbReference>
<dbReference type="InterPro" id="IPR047153">
    <property type="entry name" value="TRIM45/56/19-like"/>
</dbReference>
<keyword evidence="3" id="KW-0862">Zinc</keyword>
<feature type="coiled-coil region" evidence="5">
    <location>
        <begin position="204"/>
        <end position="256"/>
    </location>
</feature>
<dbReference type="Gene3D" id="4.10.830.40">
    <property type="match status" value="1"/>
</dbReference>
<evidence type="ECO:0000256" key="5">
    <source>
        <dbReference type="SAM" id="Coils"/>
    </source>
</evidence>
<dbReference type="InterPro" id="IPR013083">
    <property type="entry name" value="Znf_RING/FYVE/PHD"/>
</dbReference>
<dbReference type="SUPFAM" id="SSF101898">
    <property type="entry name" value="NHL repeat"/>
    <property type="match status" value="1"/>
</dbReference>
<feature type="domain" description="B box-type" evidence="7">
    <location>
        <begin position="94"/>
        <end position="144"/>
    </location>
</feature>
<organism evidence="8 9">
    <name type="scientific">Pinctada imbricata</name>
    <name type="common">Atlantic pearl-oyster</name>
    <name type="synonym">Pinctada martensii</name>
    <dbReference type="NCBI Taxonomy" id="66713"/>
    <lineage>
        <taxon>Eukaryota</taxon>
        <taxon>Metazoa</taxon>
        <taxon>Spiralia</taxon>
        <taxon>Lophotrochozoa</taxon>
        <taxon>Mollusca</taxon>
        <taxon>Bivalvia</taxon>
        <taxon>Autobranchia</taxon>
        <taxon>Pteriomorphia</taxon>
        <taxon>Pterioida</taxon>
        <taxon>Pterioidea</taxon>
        <taxon>Pteriidae</taxon>
        <taxon>Pinctada</taxon>
    </lineage>
</organism>
<evidence type="ECO:0000256" key="4">
    <source>
        <dbReference type="PROSITE-ProRule" id="PRU00024"/>
    </source>
</evidence>
<keyword evidence="9" id="KW-1185">Reference proteome</keyword>
<dbReference type="SMART" id="SM00336">
    <property type="entry name" value="BBOX"/>
    <property type="match status" value="2"/>
</dbReference>
<feature type="domain" description="B box-type" evidence="7">
    <location>
        <begin position="156"/>
        <end position="190"/>
    </location>
</feature>
<evidence type="ECO:0000313" key="9">
    <source>
        <dbReference type="Proteomes" id="UP001186944"/>
    </source>
</evidence>
<dbReference type="InterPro" id="IPR017907">
    <property type="entry name" value="Znf_RING_CS"/>
</dbReference>
<proteinExistence type="predicted"/>
<dbReference type="InterPro" id="IPR018957">
    <property type="entry name" value="Znf_C3HC4_RING-type"/>
</dbReference>
<dbReference type="Gene3D" id="3.30.40.10">
    <property type="entry name" value="Zinc/RING finger domain, C3HC4 (zinc finger)"/>
    <property type="match status" value="1"/>
</dbReference>
<dbReference type="PROSITE" id="PS00518">
    <property type="entry name" value="ZF_RING_1"/>
    <property type="match status" value="1"/>
</dbReference>
<evidence type="ECO:0000259" key="6">
    <source>
        <dbReference type="PROSITE" id="PS50089"/>
    </source>
</evidence>
<dbReference type="Gene3D" id="2.120.10.30">
    <property type="entry name" value="TolB, C-terminal domain"/>
    <property type="match status" value="1"/>
</dbReference>
<keyword evidence="2 4" id="KW-0863">Zinc-finger</keyword>
<dbReference type="SMART" id="SM00184">
    <property type="entry name" value="RING"/>
    <property type="match status" value="1"/>
</dbReference>
<evidence type="ECO:0000259" key="7">
    <source>
        <dbReference type="PROSITE" id="PS50119"/>
    </source>
</evidence>
<protein>
    <submittedName>
        <fullName evidence="8">Uncharacterized protein</fullName>
    </submittedName>
</protein>
<name>A0AA89C6I3_PINIB</name>
<dbReference type="InterPro" id="IPR000315">
    <property type="entry name" value="Znf_B-box"/>
</dbReference>
<evidence type="ECO:0000256" key="2">
    <source>
        <dbReference type="ARBA" id="ARBA00022771"/>
    </source>
</evidence>
<dbReference type="InterPro" id="IPR011042">
    <property type="entry name" value="6-blade_b-propeller_TolB-like"/>
</dbReference>
<gene>
    <name evidence="8" type="ORF">FSP39_006763</name>
</gene>
<dbReference type="EMBL" id="VSWD01000001">
    <property type="protein sequence ID" value="KAK3108385.1"/>
    <property type="molecule type" value="Genomic_DNA"/>
</dbReference>
<keyword evidence="5" id="KW-0175">Coiled coil</keyword>
<dbReference type="PANTHER" id="PTHR25462:SF229">
    <property type="entry name" value="TRANSCRIPTION INTERMEDIARY FACTOR 1-BETA"/>
    <property type="match status" value="1"/>
</dbReference>
<dbReference type="SUPFAM" id="SSF57845">
    <property type="entry name" value="B-box zinc-binding domain"/>
    <property type="match status" value="1"/>
</dbReference>
<dbReference type="Proteomes" id="UP001186944">
    <property type="component" value="Unassembled WGS sequence"/>
</dbReference>
<sequence>MATAVDKKEDLTTCSICFETFKKPKHFPCLHTFCEGCIQTYITKTFEQARGGVNCPLCRMFISKPGDIKVEEWSTKLPTNHILVSLIDLNETKSGQKLCAACSRENETESAFSWCANCSEALCKACDRSHRRNKASSNHKLIDLSEDFSKDIPLYHADVFCTEHPEKKVEAYCNDHSTVCCMTCVMLKHRKCDNVGSIEDAAEEKKKSKEIQEFSQNLQNLKASLEKLCKNRTESLKTFENDIKKMRADVETLFKQLSDHLNKLKTNITSEICKVEKVIKTEVESEHFEMKCRIPAVENDLSLFETNMKHAPPAQFIKAMENLEKQKEILENFVRDQSQNLREIKVTFKANEKLLELSRVIQECGEVKVSRANYVPQHSIITNVNMLTAVPTLTSKVETGFSVRGIALLDNGKVVLSNDNNKRIELRDPRYSMVLSSLSLPGDSWGIKMTSDTEGAVVVKGYGLVLFKIQNNNIVTIREMETDVNADFVYHQGLYYVGCDNKITVYDSNCRKVRDISVNNKVSYICLRGDNSLCYTAFNNFSVEKSLYCVHMDGSSVYTYSHDKLCDASGVTVDHSGHIYVCDYSYANTNVHQLSHDGKLLRIIFDNLPARPYCISFNTQGDKAVIGCNGTVLMYDMK</sequence>
<dbReference type="GO" id="GO:0006513">
    <property type="term" value="P:protein monoubiquitination"/>
    <property type="evidence" value="ECO:0007669"/>
    <property type="project" value="TreeGrafter"/>
</dbReference>
<dbReference type="InterPro" id="IPR001841">
    <property type="entry name" value="Znf_RING"/>
</dbReference>